<reference evidence="2 3" key="1">
    <citation type="journal article" date="2018" name="PLoS Genet.">
        <title>Population sequencing reveals clonal diversity and ancestral inbreeding in the grapevine cultivar Chardonnay.</title>
        <authorList>
            <person name="Roach M.J."/>
            <person name="Johnson D.L."/>
            <person name="Bohlmann J."/>
            <person name="van Vuuren H.J."/>
            <person name="Jones S.J."/>
            <person name="Pretorius I.S."/>
            <person name="Schmidt S.A."/>
            <person name="Borneman A.R."/>
        </authorList>
    </citation>
    <scope>NUCLEOTIDE SEQUENCE [LARGE SCALE GENOMIC DNA]</scope>
    <source>
        <strain evidence="3">cv. Chardonnay</strain>
        <tissue evidence="2">Leaf</tissue>
    </source>
</reference>
<organism evidence="2 3">
    <name type="scientific">Vitis vinifera</name>
    <name type="common">Grape</name>
    <dbReference type="NCBI Taxonomy" id="29760"/>
    <lineage>
        <taxon>Eukaryota</taxon>
        <taxon>Viridiplantae</taxon>
        <taxon>Streptophyta</taxon>
        <taxon>Embryophyta</taxon>
        <taxon>Tracheophyta</taxon>
        <taxon>Spermatophyta</taxon>
        <taxon>Magnoliopsida</taxon>
        <taxon>eudicotyledons</taxon>
        <taxon>Gunneridae</taxon>
        <taxon>Pentapetalae</taxon>
        <taxon>rosids</taxon>
        <taxon>Vitales</taxon>
        <taxon>Vitaceae</taxon>
        <taxon>Viteae</taxon>
        <taxon>Vitis</taxon>
    </lineage>
</organism>
<evidence type="ECO:0008006" key="4">
    <source>
        <dbReference type="Google" id="ProtNLM"/>
    </source>
</evidence>
<proteinExistence type="predicted"/>
<comment type="caution">
    <text evidence="2">The sequence shown here is derived from an EMBL/GenBank/DDBJ whole genome shotgun (WGS) entry which is preliminary data.</text>
</comment>
<evidence type="ECO:0000256" key="1">
    <source>
        <dbReference type="SAM" id="MobiDB-lite"/>
    </source>
</evidence>
<dbReference type="Gene3D" id="3.40.50.300">
    <property type="entry name" value="P-loop containing nucleotide triphosphate hydrolases"/>
    <property type="match status" value="1"/>
</dbReference>
<gene>
    <name evidence="2" type="ORF">CK203_057912</name>
</gene>
<protein>
    <recommendedName>
        <fullName evidence="4">Elongation factor 1-alpha</fullName>
    </recommendedName>
</protein>
<feature type="region of interest" description="Disordered" evidence="1">
    <location>
        <begin position="176"/>
        <end position="206"/>
    </location>
</feature>
<evidence type="ECO:0000313" key="2">
    <source>
        <dbReference type="EMBL" id="RVW73453.1"/>
    </source>
</evidence>
<sequence>MSEGNDVTDWHASWNFETTECYCTVIDAPGHRDFFKNMITAMLPTGVKETQLRESNSQKVHPQPMEEALNQTAGSEDDRADGSRNSVVLKRRRRLAAGGETPPPSPPPHHFSSPLPPLELSSILPPNCSLKLWNFQLIQHNCHRPPLGPLPAGFHSRSRGRGVSCSIRGSRLECHENEGESAAASTDQIESPHEENAREKRKSSSSKTDAPLLLDLQVEEIKYVFEVKTFQRIELLVLSTLQWKYNRGSILLSIFPPRLFRGPFHAEAVKHLLNTIKDSFTREPGIKVQHANFQASKAVDYGATVRAAILSGDSNYSSPSATIPDNGRYC</sequence>
<feature type="region of interest" description="Disordered" evidence="1">
    <location>
        <begin position="52"/>
        <end position="87"/>
    </location>
</feature>
<dbReference type="InterPro" id="IPR027417">
    <property type="entry name" value="P-loop_NTPase"/>
</dbReference>
<evidence type="ECO:0000313" key="3">
    <source>
        <dbReference type="Proteomes" id="UP000288805"/>
    </source>
</evidence>
<dbReference type="Proteomes" id="UP000288805">
    <property type="component" value="Unassembled WGS sequence"/>
</dbReference>
<dbReference type="AlphaFoldDB" id="A0A438GMK5"/>
<name>A0A438GMK5_VITVI</name>
<accession>A0A438GMK5</accession>
<dbReference type="EMBL" id="QGNW01000391">
    <property type="protein sequence ID" value="RVW73453.1"/>
    <property type="molecule type" value="Genomic_DNA"/>
</dbReference>